<sequence>MLRMIPILTLILLVQADGNQKPEEAILEEDLNTTTTTTVAPISTRKPFNVILHPLYEKPEESKEDDWAMFILLIVVSVLFTACMCSVGFYIAGNRQVAPNDNRQPVRRQENIPLNDMN</sequence>
<proteinExistence type="predicted"/>
<dbReference type="Proteomes" id="UP000829354">
    <property type="component" value="Chromosome V"/>
</dbReference>
<evidence type="ECO:0000313" key="4">
    <source>
        <dbReference type="EMBL" id="UMM37819.1"/>
    </source>
</evidence>
<dbReference type="EMBL" id="CP092624">
    <property type="protein sequence ID" value="UMM37819.1"/>
    <property type="molecule type" value="Genomic_DNA"/>
</dbReference>
<evidence type="ECO:0000256" key="2">
    <source>
        <dbReference type="SAM" id="SignalP"/>
    </source>
</evidence>
<dbReference type="Proteomes" id="UP000827892">
    <property type="component" value="Chromosome V"/>
</dbReference>
<dbReference type="AlphaFoldDB" id="A0AAE9D4G8"/>
<keyword evidence="1" id="KW-0812">Transmembrane</keyword>
<gene>
    <name evidence="3" type="ORF">L3Y34_009640</name>
    <name evidence="4" type="ORF">L5515_009465</name>
</gene>
<evidence type="ECO:0000313" key="6">
    <source>
        <dbReference type="Proteomes" id="UP000829354"/>
    </source>
</evidence>
<dbReference type="EMBL" id="CP090895">
    <property type="protein sequence ID" value="ULT92064.1"/>
    <property type="molecule type" value="Genomic_DNA"/>
</dbReference>
<name>A0AAE9D4G8_CAEBR</name>
<keyword evidence="6" id="KW-1185">Reference proteome</keyword>
<organism evidence="3 5">
    <name type="scientific">Caenorhabditis briggsae</name>
    <dbReference type="NCBI Taxonomy" id="6238"/>
    <lineage>
        <taxon>Eukaryota</taxon>
        <taxon>Metazoa</taxon>
        <taxon>Ecdysozoa</taxon>
        <taxon>Nematoda</taxon>
        <taxon>Chromadorea</taxon>
        <taxon>Rhabditida</taxon>
        <taxon>Rhabditina</taxon>
        <taxon>Rhabditomorpha</taxon>
        <taxon>Rhabditoidea</taxon>
        <taxon>Rhabditidae</taxon>
        <taxon>Peloderinae</taxon>
        <taxon>Caenorhabditis</taxon>
    </lineage>
</organism>
<accession>A0AAE9D4G8</accession>
<keyword evidence="1" id="KW-1133">Transmembrane helix</keyword>
<keyword evidence="1" id="KW-0472">Membrane</keyword>
<feature type="signal peptide" evidence="2">
    <location>
        <begin position="1"/>
        <end position="16"/>
    </location>
</feature>
<evidence type="ECO:0000256" key="1">
    <source>
        <dbReference type="SAM" id="Phobius"/>
    </source>
</evidence>
<evidence type="ECO:0000313" key="3">
    <source>
        <dbReference type="EMBL" id="ULT92064.1"/>
    </source>
</evidence>
<protein>
    <submittedName>
        <fullName evidence="3">Uncharacterized protein</fullName>
    </submittedName>
</protein>
<feature type="transmembrane region" description="Helical" evidence="1">
    <location>
        <begin position="67"/>
        <end position="93"/>
    </location>
</feature>
<evidence type="ECO:0000313" key="5">
    <source>
        <dbReference type="Proteomes" id="UP000827892"/>
    </source>
</evidence>
<keyword evidence="2" id="KW-0732">Signal</keyword>
<feature type="chain" id="PRO_5044706804" evidence="2">
    <location>
        <begin position="17"/>
        <end position="118"/>
    </location>
</feature>
<reference evidence="3 5" key="1">
    <citation type="submission" date="2022-02" db="EMBL/GenBank/DDBJ databases">
        <title>Chromosome-level reference genomes for two strains of Caenorhabditis briggsae: an improved platform for comparative genomics.</title>
        <authorList>
            <person name="Stevens L."/>
            <person name="Andersen E.C."/>
        </authorList>
    </citation>
    <scope>NUCLEOTIDE SEQUENCE [LARGE SCALE GENOMIC DNA]</scope>
    <source>
        <strain evidence="3">QX1410_ONT</strain>
        <tissue evidence="3">Whole-organism</tissue>
    </source>
</reference>
<reference evidence="4 6" key="2">
    <citation type="submission" date="2022-04" db="EMBL/GenBank/DDBJ databases">
        <title>Chromosome-level reference genomes for two strains of Caenorhabditis briggsae: an improved platform for comparative genomics.</title>
        <authorList>
            <person name="Stevens L."/>
            <person name="Andersen E."/>
        </authorList>
    </citation>
    <scope>NUCLEOTIDE SEQUENCE [LARGE SCALE GENOMIC DNA]</scope>
    <source>
        <strain evidence="4">VX34</strain>
        <tissue evidence="4">Whole-organism</tissue>
    </source>
</reference>